<dbReference type="SUPFAM" id="SSF141251">
    <property type="entry name" value="Kinase-associated protein B-like"/>
    <property type="match status" value="1"/>
</dbReference>
<proteinExistence type="predicted"/>
<keyword evidence="3" id="KW-1185">Reference proteome</keyword>
<evidence type="ECO:0000313" key="1">
    <source>
        <dbReference type="EMBL" id="SCS55025.1"/>
    </source>
</evidence>
<dbReference type="InterPro" id="IPR014916">
    <property type="entry name" value="KapB"/>
</dbReference>
<dbReference type="AlphaFoldDB" id="A0A1D4IZM3"/>
<dbReference type="Pfam" id="PF08810">
    <property type="entry name" value="KapB"/>
    <property type="match status" value="1"/>
</dbReference>
<dbReference type="Proteomes" id="UP000095768">
    <property type="component" value="Unassembled WGS sequence"/>
</dbReference>
<accession>A0A1D4IZM3</accession>
<dbReference type="SMART" id="SM01298">
    <property type="entry name" value="KapB"/>
    <property type="match status" value="1"/>
</dbReference>
<dbReference type="GO" id="GO:0016301">
    <property type="term" value="F:kinase activity"/>
    <property type="evidence" value="ECO:0007669"/>
    <property type="project" value="UniProtKB-KW"/>
</dbReference>
<dbReference type="Proteomes" id="UP000095412">
    <property type="component" value="Unassembled WGS sequence"/>
</dbReference>
<organism evidence="2 4">
    <name type="scientific">Staphylococcus caeli</name>
    <dbReference type="NCBI Taxonomy" id="2201815"/>
    <lineage>
        <taxon>Bacteria</taxon>
        <taxon>Bacillati</taxon>
        <taxon>Bacillota</taxon>
        <taxon>Bacilli</taxon>
        <taxon>Bacillales</taxon>
        <taxon>Staphylococcaceae</taxon>
        <taxon>Staphylococcus</taxon>
    </lineage>
</organism>
<evidence type="ECO:0000313" key="2">
    <source>
        <dbReference type="EMBL" id="SCS88176.1"/>
    </source>
</evidence>
<keyword evidence="2" id="KW-0418">Kinase</keyword>
<dbReference type="EMBL" id="FMPI01000003">
    <property type="protein sequence ID" value="SCS55025.1"/>
    <property type="molecule type" value="Genomic_DNA"/>
</dbReference>
<keyword evidence="2" id="KW-0808">Transferase</keyword>
<dbReference type="EMBL" id="FMPG01000004">
    <property type="protein sequence ID" value="SCS88176.1"/>
    <property type="molecule type" value="Genomic_DNA"/>
</dbReference>
<evidence type="ECO:0000313" key="4">
    <source>
        <dbReference type="Proteomes" id="UP000095768"/>
    </source>
</evidence>
<dbReference type="InterPro" id="IPR038080">
    <property type="entry name" value="KapB_sf"/>
</dbReference>
<reference evidence="1 3" key="2">
    <citation type="submission" date="2016-09" db="EMBL/GenBank/DDBJ databases">
        <authorList>
            <consortium name="Pathogen Informatics"/>
            <person name="Sun Q."/>
            <person name="Inoue M."/>
        </authorList>
    </citation>
    <scope>NUCLEOTIDE SEQUENCE [LARGE SCALE GENOMIC DNA]</scope>
    <source>
        <strain evidence="1 3">82C</strain>
    </source>
</reference>
<name>A0A1D4IZM3_9STAP</name>
<protein>
    <submittedName>
        <fullName evidence="2">Kinase-associated protein B</fullName>
    </submittedName>
</protein>
<sequence>MMLYRFAHKTGSYGVTIKEENGDQVLVQVEQVIKHPKQGDLHNPKETENVFFHERKALSQFEKRYAQKSQLKQFDVEPMSYCDSLQQAISNLEAKLKSQDSLHASMSLENLQRLKQDYGIQYKQNFE</sequence>
<gene>
    <name evidence="2" type="primary">kapB</name>
    <name evidence="2" type="ORF">SAMEA2297795_01298</name>
    <name evidence="1" type="ORF">SAMEA2297796_00721</name>
</gene>
<reference evidence="2 4" key="1">
    <citation type="submission" date="2016-09" db="EMBL/GenBank/DDBJ databases">
        <authorList>
            <consortium name="Pathogen Informatics"/>
        </authorList>
    </citation>
    <scope>NUCLEOTIDE SEQUENCE [LARGE SCALE GENOMIC DNA]</scope>
    <source>
        <strain evidence="2 4">82B</strain>
    </source>
</reference>
<evidence type="ECO:0000313" key="3">
    <source>
        <dbReference type="Proteomes" id="UP000095412"/>
    </source>
</evidence>
<dbReference type="Gene3D" id="2.30.30.430">
    <property type="entry name" value="Kinase associated protein B domain"/>
    <property type="match status" value="1"/>
</dbReference>